<dbReference type="OMA" id="LRIVWCC"/>
<evidence type="ECO:0000256" key="2">
    <source>
        <dbReference type="ARBA" id="ARBA00022679"/>
    </source>
</evidence>
<protein>
    <recommendedName>
        <fullName evidence="7">Palmitoyltransferase</fullName>
        <ecNumber evidence="7">2.3.1.225</ecNumber>
    </recommendedName>
</protein>
<evidence type="ECO:0000256" key="7">
    <source>
        <dbReference type="RuleBase" id="RU079119"/>
    </source>
</evidence>
<reference evidence="9" key="1">
    <citation type="submission" date="2012-06" db="EMBL/GenBank/DDBJ databases">
        <title>Short 5' UTR of Entamoeba genes.</title>
        <authorList>
            <person name="Hiranuka K."/>
            <person name="Kumagai M."/>
            <person name="Wakaguri H."/>
            <person name="Suzuki Y."/>
            <person name="Sugano S."/>
            <person name="Watanabe J."/>
            <person name="Makioka A."/>
        </authorList>
    </citation>
    <scope>NUCLEOTIDE SEQUENCE</scope>
    <source>
        <strain evidence="9">IP1</strain>
    </source>
</reference>
<keyword evidence="5 7" id="KW-0472">Membrane</keyword>
<organism evidence="9">
    <name type="scientific">Entamoeba invadens</name>
    <dbReference type="NCBI Taxonomy" id="33085"/>
    <lineage>
        <taxon>Eukaryota</taxon>
        <taxon>Amoebozoa</taxon>
        <taxon>Evosea</taxon>
        <taxon>Archamoebae</taxon>
        <taxon>Mastigamoebida</taxon>
        <taxon>Entamoebidae</taxon>
        <taxon>Entamoeba</taxon>
    </lineage>
</organism>
<keyword evidence="6 7" id="KW-0012">Acyltransferase</keyword>
<feature type="transmembrane region" description="Helical" evidence="7">
    <location>
        <begin position="73"/>
        <end position="93"/>
    </location>
</feature>
<evidence type="ECO:0000256" key="3">
    <source>
        <dbReference type="ARBA" id="ARBA00022692"/>
    </source>
</evidence>
<evidence type="ECO:0000313" key="9">
    <source>
        <dbReference type="EMBL" id="BAN41290.1"/>
    </source>
</evidence>
<comment type="catalytic activity">
    <reaction evidence="7">
        <text>L-cysteinyl-[protein] + hexadecanoyl-CoA = S-hexadecanoyl-L-cysteinyl-[protein] + CoA</text>
        <dbReference type="Rhea" id="RHEA:36683"/>
        <dbReference type="Rhea" id="RHEA-COMP:10131"/>
        <dbReference type="Rhea" id="RHEA-COMP:11032"/>
        <dbReference type="ChEBI" id="CHEBI:29950"/>
        <dbReference type="ChEBI" id="CHEBI:57287"/>
        <dbReference type="ChEBI" id="CHEBI:57379"/>
        <dbReference type="ChEBI" id="CHEBI:74151"/>
        <dbReference type="EC" id="2.3.1.225"/>
    </reaction>
</comment>
<evidence type="ECO:0000256" key="1">
    <source>
        <dbReference type="ARBA" id="ARBA00004141"/>
    </source>
</evidence>
<sequence>MIEDDGKPSLPTPPYYDYHDKLSKKQIEMEEWGMRCLFKFKKYVILYAVLLILFGTSLVVYTVYYKLDMFTTHPLYCILSVLIVFIMSIRLAVPIPSSFSQENYIPDCSEEEKEDAKRRASLAQKYGKKLIETIYSARYCVYCNAFMPPRTYHCMLCKKCIDCRDHHCSWLCTCVGKNNLRSFWQLLVSIFLLSLISSMNILIFWYQILFIKNPWNTFSFFTFVMYYIYMMITCISCSLFACMGAMLYIHTRDLLYGKTGVEIGESNTRELAGEIVPPHKIKFQNLTAVLGPNVLYWFLPLPFKQVN</sequence>
<comment type="subcellular location">
    <subcellularLocation>
        <location evidence="1">Membrane</location>
        <topology evidence="1">Multi-pass membrane protein</topology>
    </subcellularLocation>
</comment>
<keyword evidence="3 7" id="KW-0812">Transmembrane</keyword>
<feature type="transmembrane region" description="Helical" evidence="7">
    <location>
        <begin position="226"/>
        <end position="249"/>
    </location>
</feature>
<dbReference type="AlphaFoldDB" id="S0B0K2"/>
<comment type="domain">
    <text evidence="7">The DHHC domain is required for palmitoyltransferase activity.</text>
</comment>
<evidence type="ECO:0000256" key="4">
    <source>
        <dbReference type="ARBA" id="ARBA00022989"/>
    </source>
</evidence>
<dbReference type="GO" id="GO:0019706">
    <property type="term" value="F:protein-cysteine S-palmitoyltransferase activity"/>
    <property type="evidence" value="ECO:0007669"/>
    <property type="project" value="UniProtKB-EC"/>
</dbReference>
<dbReference type="Pfam" id="PF01529">
    <property type="entry name" value="DHHC"/>
    <property type="match status" value="1"/>
</dbReference>
<dbReference type="PANTHER" id="PTHR12246">
    <property type="entry name" value="PALMITOYLTRANSFERASE ZDHHC16"/>
    <property type="match status" value="1"/>
</dbReference>
<proteinExistence type="evidence at transcript level"/>
<feature type="transmembrane region" description="Helical" evidence="7">
    <location>
        <begin position="44"/>
        <end position="67"/>
    </location>
</feature>
<evidence type="ECO:0000259" key="8">
    <source>
        <dbReference type="Pfam" id="PF01529"/>
    </source>
</evidence>
<keyword evidence="2 7" id="KW-0808">Transferase</keyword>
<dbReference type="VEuPathDB" id="AmoebaDB:EIN_023460"/>
<feature type="transmembrane region" description="Helical" evidence="7">
    <location>
        <begin position="186"/>
        <end position="206"/>
    </location>
</feature>
<keyword evidence="4 7" id="KW-1133">Transmembrane helix</keyword>
<accession>S0B0K2</accession>
<dbReference type="InterPro" id="IPR039859">
    <property type="entry name" value="PFA4/ZDH16/20/ERF2-like"/>
</dbReference>
<feature type="domain" description="Palmitoyltransferase DHHC" evidence="8">
    <location>
        <begin position="136"/>
        <end position="262"/>
    </location>
</feature>
<comment type="similarity">
    <text evidence="7">Belongs to the DHHC palmitoyltransferase family.</text>
</comment>
<evidence type="ECO:0000256" key="5">
    <source>
        <dbReference type="ARBA" id="ARBA00023136"/>
    </source>
</evidence>
<dbReference type="EC" id="2.3.1.225" evidence="7"/>
<name>S0B0K2_ENTIV</name>
<dbReference type="InterPro" id="IPR001594">
    <property type="entry name" value="Palmitoyltrfase_DHHC"/>
</dbReference>
<dbReference type="EMBL" id="AK422841">
    <property type="protein sequence ID" value="BAN41290.1"/>
    <property type="molecule type" value="mRNA"/>
</dbReference>
<dbReference type="GO" id="GO:0016020">
    <property type="term" value="C:membrane"/>
    <property type="evidence" value="ECO:0007669"/>
    <property type="project" value="UniProtKB-SubCell"/>
</dbReference>
<dbReference type="PROSITE" id="PS50216">
    <property type="entry name" value="DHHC"/>
    <property type="match status" value="1"/>
</dbReference>
<evidence type="ECO:0000256" key="6">
    <source>
        <dbReference type="ARBA" id="ARBA00023315"/>
    </source>
</evidence>